<dbReference type="PANTHER" id="PTHR43756">
    <property type="entry name" value="CHOLINE MONOOXYGENASE, CHLOROPLASTIC"/>
    <property type="match status" value="1"/>
</dbReference>
<dbReference type="GO" id="GO:0004497">
    <property type="term" value="F:monooxygenase activity"/>
    <property type="evidence" value="ECO:0007669"/>
    <property type="project" value="UniProtKB-KW"/>
</dbReference>
<dbReference type="Proteomes" id="UP001162834">
    <property type="component" value="Chromosome"/>
</dbReference>
<protein>
    <submittedName>
        <fullName evidence="8">Carnitine monooxygenase oxygenase subunit</fullName>
        <ecNumber evidence="8">1.14.13.239</ecNumber>
    </submittedName>
</protein>
<dbReference type="SUPFAM" id="SSF55961">
    <property type="entry name" value="Bet v1-like"/>
    <property type="match status" value="1"/>
</dbReference>
<dbReference type="InterPro" id="IPR036922">
    <property type="entry name" value="Rieske_2Fe-2S_sf"/>
</dbReference>
<organism evidence="8 9">
    <name type="scientific">Capillimicrobium parvum</name>
    <dbReference type="NCBI Taxonomy" id="2884022"/>
    <lineage>
        <taxon>Bacteria</taxon>
        <taxon>Bacillati</taxon>
        <taxon>Actinomycetota</taxon>
        <taxon>Thermoleophilia</taxon>
        <taxon>Solirubrobacterales</taxon>
        <taxon>Capillimicrobiaceae</taxon>
        <taxon>Capillimicrobium</taxon>
    </lineage>
</organism>
<dbReference type="PRINTS" id="PR00090">
    <property type="entry name" value="RNGDIOXGNASE"/>
</dbReference>
<dbReference type="Gene3D" id="3.90.380.10">
    <property type="entry name" value="Naphthalene 1,2-dioxygenase Alpha Subunit, Chain A, domain 1"/>
    <property type="match status" value="1"/>
</dbReference>
<keyword evidence="2" id="KW-0001">2Fe-2S</keyword>
<evidence type="ECO:0000256" key="3">
    <source>
        <dbReference type="ARBA" id="ARBA00022723"/>
    </source>
</evidence>
<dbReference type="Gene3D" id="2.102.10.10">
    <property type="entry name" value="Rieske [2Fe-2S] iron-sulphur domain"/>
    <property type="match status" value="1"/>
</dbReference>
<dbReference type="InterPro" id="IPR017941">
    <property type="entry name" value="Rieske_2Fe-2S"/>
</dbReference>
<comment type="cofactor">
    <cofactor evidence="1">
        <name>Fe cation</name>
        <dbReference type="ChEBI" id="CHEBI:24875"/>
    </cofactor>
</comment>
<keyword evidence="8" id="KW-0503">Monooxygenase</keyword>
<dbReference type="EC" id="1.14.13.239" evidence="8"/>
<keyword evidence="6" id="KW-0411">Iron-sulfur</keyword>
<feature type="domain" description="Rieske" evidence="7">
    <location>
        <begin position="67"/>
        <end position="180"/>
    </location>
</feature>
<dbReference type="Pfam" id="PF00355">
    <property type="entry name" value="Rieske"/>
    <property type="match status" value="1"/>
</dbReference>
<gene>
    <name evidence="8" type="primary">yeaW_1</name>
    <name evidence="8" type="ORF">DSM104329_01454</name>
</gene>
<dbReference type="EMBL" id="CP087164">
    <property type="protein sequence ID" value="UGS35070.1"/>
    <property type="molecule type" value="Genomic_DNA"/>
</dbReference>
<keyword evidence="4 8" id="KW-0560">Oxidoreductase</keyword>
<dbReference type="AlphaFoldDB" id="A0A9E7BZ84"/>
<accession>A0A9E7BZ84</accession>
<reference evidence="8" key="1">
    <citation type="journal article" date="2022" name="Int. J. Syst. Evol. Microbiol.">
        <title>Pseudomonas aegrilactucae sp. nov. and Pseudomonas morbosilactucae sp. nov., pathogens causing bacterial rot of lettuce in Japan.</title>
        <authorList>
            <person name="Sawada H."/>
            <person name="Fujikawa T."/>
            <person name="Satou M."/>
        </authorList>
    </citation>
    <scope>NUCLEOTIDE SEQUENCE</scope>
    <source>
        <strain evidence="8">0166_1</strain>
    </source>
</reference>
<proteinExistence type="predicted"/>
<dbReference type="Pfam" id="PF00848">
    <property type="entry name" value="Ring_hydroxyl_A"/>
    <property type="match status" value="1"/>
</dbReference>
<evidence type="ECO:0000256" key="2">
    <source>
        <dbReference type="ARBA" id="ARBA00022714"/>
    </source>
</evidence>
<dbReference type="GO" id="GO:0005506">
    <property type="term" value="F:iron ion binding"/>
    <property type="evidence" value="ECO:0007669"/>
    <property type="project" value="InterPro"/>
</dbReference>
<dbReference type="PANTHER" id="PTHR43756:SF5">
    <property type="entry name" value="CHOLINE MONOOXYGENASE, CHLOROPLASTIC"/>
    <property type="match status" value="1"/>
</dbReference>
<dbReference type="RefSeq" id="WP_259314732.1">
    <property type="nucleotide sequence ID" value="NZ_CP087164.1"/>
</dbReference>
<dbReference type="InterPro" id="IPR015879">
    <property type="entry name" value="Ring_hydroxy_dOase_asu_C_dom"/>
</dbReference>
<name>A0A9E7BZ84_9ACTN</name>
<evidence type="ECO:0000313" key="8">
    <source>
        <dbReference type="EMBL" id="UGS35070.1"/>
    </source>
</evidence>
<dbReference type="InterPro" id="IPR001663">
    <property type="entry name" value="Rng_hydr_dOase-A"/>
</dbReference>
<evidence type="ECO:0000256" key="5">
    <source>
        <dbReference type="ARBA" id="ARBA00023004"/>
    </source>
</evidence>
<sequence length="416" mass="47378">MDRHVDGPMPVASDLHTNGHGPASALLSRLVELASRPLDEAEALPGAMFYDPDLYELEVERIFRKEWLYVARVEELPKAGDYVCVEVAGEPIMVVRGADGQIRALSRVCLHKYADVLGDEAMPCGNVERFLCPYHSWSYGLDGNLTGAPFMRDSKLFQRENDTYRLPEYRVAIWQGFVFVNFDPDATELAPRLTEVEEVLGGYNLADWRIVDRIDWGETPVNWKLVMDNGRECYHHQGTHKHSLEFTWPTRLVETETTDSREWYYQRIMASPEGAGGHEEEFDLTPLATSRPAPGLSAYQRSHLLLIGIYPTFFMVPGPDLTVVFRYFPTGPESHRMDIGLLAHESHLDDPDFPAAKDAVRELFRQVQEEDSRQILAIQGTVRSEVARRGRALSTLERPSWQFQRYLAHRLTGADV</sequence>
<dbReference type="KEGG" id="sbae:DSM104329_01454"/>
<evidence type="ECO:0000256" key="4">
    <source>
        <dbReference type="ARBA" id="ARBA00023002"/>
    </source>
</evidence>
<keyword evidence="5" id="KW-0408">Iron</keyword>
<evidence type="ECO:0000259" key="7">
    <source>
        <dbReference type="PROSITE" id="PS51296"/>
    </source>
</evidence>
<dbReference type="PROSITE" id="PS51296">
    <property type="entry name" value="RIESKE"/>
    <property type="match status" value="1"/>
</dbReference>
<dbReference type="GO" id="GO:0051537">
    <property type="term" value="F:2 iron, 2 sulfur cluster binding"/>
    <property type="evidence" value="ECO:0007669"/>
    <property type="project" value="UniProtKB-KW"/>
</dbReference>
<evidence type="ECO:0000256" key="6">
    <source>
        <dbReference type="ARBA" id="ARBA00023014"/>
    </source>
</evidence>
<keyword evidence="3" id="KW-0479">Metal-binding</keyword>
<evidence type="ECO:0000256" key="1">
    <source>
        <dbReference type="ARBA" id="ARBA00001962"/>
    </source>
</evidence>
<keyword evidence="9" id="KW-1185">Reference proteome</keyword>
<evidence type="ECO:0000313" key="9">
    <source>
        <dbReference type="Proteomes" id="UP001162834"/>
    </source>
</evidence>
<dbReference type="CDD" id="cd03469">
    <property type="entry name" value="Rieske_RO_Alpha_N"/>
    <property type="match status" value="1"/>
</dbReference>
<dbReference type="SUPFAM" id="SSF50022">
    <property type="entry name" value="ISP domain"/>
    <property type="match status" value="1"/>
</dbReference>
<dbReference type="GO" id="GO:0016705">
    <property type="term" value="F:oxidoreductase activity, acting on paired donors, with incorporation or reduction of molecular oxygen"/>
    <property type="evidence" value="ECO:0007669"/>
    <property type="project" value="UniProtKB-ARBA"/>
</dbReference>